<accession>A0A841GW29</accession>
<dbReference type="Proteomes" id="UP000582837">
    <property type="component" value="Unassembled WGS sequence"/>
</dbReference>
<evidence type="ECO:0000313" key="2">
    <source>
        <dbReference type="Proteomes" id="UP000582837"/>
    </source>
</evidence>
<keyword evidence="2" id="KW-1185">Reference proteome</keyword>
<dbReference type="AlphaFoldDB" id="A0A841GW29"/>
<dbReference type="EMBL" id="JACHIA010000003">
    <property type="protein sequence ID" value="MBB6070128.1"/>
    <property type="molecule type" value="Genomic_DNA"/>
</dbReference>
<evidence type="ECO:0000313" key="1">
    <source>
        <dbReference type="EMBL" id="MBB6070128.1"/>
    </source>
</evidence>
<name>A0A841GW29_9BACT</name>
<comment type="caution">
    <text evidence="1">The sequence shown here is derived from an EMBL/GenBank/DDBJ whole genome shotgun (WGS) entry which is preliminary data.</text>
</comment>
<evidence type="ECO:0008006" key="3">
    <source>
        <dbReference type="Google" id="ProtNLM"/>
    </source>
</evidence>
<reference evidence="1 2" key="1">
    <citation type="submission" date="2020-08" db="EMBL/GenBank/DDBJ databases">
        <title>Genomic Encyclopedia of Type Strains, Phase IV (KMG-IV): sequencing the most valuable type-strain genomes for metagenomic binning, comparative biology and taxonomic classification.</title>
        <authorList>
            <person name="Goeker M."/>
        </authorList>
    </citation>
    <scope>NUCLEOTIDE SEQUENCE [LARGE SCALE GENOMIC DNA]</scope>
    <source>
        <strain evidence="1 2">DSM 29007</strain>
    </source>
</reference>
<dbReference type="NCBIfam" id="NF040572">
    <property type="entry name" value="heme_bind_FMP"/>
    <property type="match status" value="1"/>
</dbReference>
<sequence length="319" mass="33872">MSGMQLGKDFVFNPEIQTPPDAGLKAAAAPVAEGAESGLGLLGQLHGHWKGTGFNTIWRPFFGVPGQGHFLELNRTTETLTVEKIHGAIPNRGLLQKDIDMFGVHYLQKVKDANTLEALHFEPGIWLNIPETSNPLEPPTVARLASIPHGTTVLAQGTARHTPGGPTFDPVDITPFLIGHPTELRPFPESNLAVTTKFRSPVLTGITQSMVDNANSVLASDNAGKKITGTSTFRITSDPQPVAGGGTANTAFLQGLPGGAPNADAVKTSAIFWINEVSDGTGTHLELQYTQTVLLDFGGLSWPHVSVATLRKVKSPTPD</sequence>
<dbReference type="RefSeq" id="WP_183685582.1">
    <property type="nucleotide sequence ID" value="NZ_JABDTL010000002.1"/>
</dbReference>
<organism evidence="1 2">
    <name type="scientific">Longimicrobium terrae</name>
    <dbReference type="NCBI Taxonomy" id="1639882"/>
    <lineage>
        <taxon>Bacteria</taxon>
        <taxon>Pseudomonadati</taxon>
        <taxon>Gemmatimonadota</taxon>
        <taxon>Longimicrobiia</taxon>
        <taxon>Longimicrobiales</taxon>
        <taxon>Longimicrobiaceae</taxon>
        <taxon>Longimicrobium</taxon>
    </lineage>
</organism>
<gene>
    <name evidence="1" type="ORF">HNQ61_001745</name>
</gene>
<dbReference type="InterPro" id="IPR047975">
    <property type="entry name" value="Heme_bind_FMP"/>
</dbReference>
<proteinExistence type="predicted"/>
<protein>
    <recommendedName>
        <fullName evidence="3">DUF1794 domain-containing protein</fullName>
    </recommendedName>
</protein>